<accession>A0A8C2TCL0</accession>
<dbReference type="OrthoDB" id="8934837at2759"/>
<reference evidence="7" key="3">
    <citation type="submission" date="2025-09" db="UniProtKB">
        <authorList>
            <consortium name="Ensembl"/>
        </authorList>
    </citation>
    <scope>IDENTIFICATION</scope>
</reference>
<feature type="signal peptide" evidence="5">
    <location>
        <begin position="1"/>
        <end position="22"/>
    </location>
</feature>
<dbReference type="InterPro" id="IPR001811">
    <property type="entry name" value="Chemokine_IL8-like_dom"/>
</dbReference>
<dbReference type="GeneTree" id="ENSGT01100000263482"/>
<name>A0A8C2TCL0_COTJA</name>
<dbReference type="Ensembl" id="ENSCJPT00005017046.1">
    <property type="protein sequence ID" value="ENSCJPP00005011673.1"/>
    <property type="gene ID" value="ENSCJPG00005010017.1"/>
</dbReference>
<dbReference type="GO" id="GO:0006954">
    <property type="term" value="P:inflammatory response"/>
    <property type="evidence" value="ECO:0007669"/>
    <property type="project" value="TreeGrafter"/>
</dbReference>
<dbReference type="GO" id="GO:0048245">
    <property type="term" value="P:eosinophil chemotaxis"/>
    <property type="evidence" value="ECO:0007669"/>
    <property type="project" value="TreeGrafter"/>
</dbReference>
<keyword evidence="8" id="KW-1185">Reference proteome</keyword>
<organism evidence="7 8">
    <name type="scientific">Coturnix japonica</name>
    <name type="common">Japanese quail</name>
    <name type="synonym">Coturnix coturnix japonica</name>
    <dbReference type="NCBI Taxonomy" id="93934"/>
    <lineage>
        <taxon>Eukaryota</taxon>
        <taxon>Metazoa</taxon>
        <taxon>Chordata</taxon>
        <taxon>Craniata</taxon>
        <taxon>Vertebrata</taxon>
        <taxon>Euteleostomi</taxon>
        <taxon>Archelosauria</taxon>
        <taxon>Archosauria</taxon>
        <taxon>Dinosauria</taxon>
        <taxon>Saurischia</taxon>
        <taxon>Theropoda</taxon>
        <taxon>Coelurosauria</taxon>
        <taxon>Aves</taxon>
        <taxon>Neognathae</taxon>
        <taxon>Galloanserae</taxon>
        <taxon>Galliformes</taxon>
        <taxon>Phasianidae</taxon>
        <taxon>Perdicinae</taxon>
        <taxon>Coturnix</taxon>
    </lineage>
</organism>
<dbReference type="GeneID" id="107322728"/>
<evidence type="ECO:0000256" key="1">
    <source>
        <dbReference type="ARBA" id="ARBA00010868"/>
    </source>
</evidence>
<dbReference type="SMART" id="SM00199">
    <property type="entry name" value="SCY"/>
    <property type="match status" value="1"/>
</dbReference>
<dbReference type="GO" id="GO:0070098">
    <property type="term" value="P:chemokine-mediated signaling pathway"/>
    <property type="evidence" value="ECO:0007669"/>
    <property type="project" value="TreeGrafter"/>
</dbReference>
<dbReference type="Proteomes" id="UP000694412">
    <property type="component" value="Chromosome 19"/>
</dbReference>
<feature type="chain" id="PRO_5034497316" evidence="5">
    <location>
        <begin position="23"/>
        <end position="101"/>
    </location>
</feature>
<evidence type="ECO:0000259" key="6">
    <source>
        <dbReference type="SMART" id="SM00199"/>
    </source>
</evidence>
<dbReference type="GO" id="GO:0048020">
    <property type="term" value="F:CCR chemokine receptor binding"/>
    <property type="evidence" value="ECO:0007669"/>
    <property type="project" value="TreeGrafter"/>
</dbReference>
<dbReference type="RefSeq" id="XP_015736542.1">
    <property type="nucleotide sequence ID" value="XM_015881056.2"/>
</dbReference>
<evidence type="ECO:0000256" key="4">
    <source>
        <dbReference type="ARBA" id="ARBA00022729"/>
    </source>
</evidence>
<dbReference type="GO" id="GO:0005615">
    <property type="term" value="C:extracellular space"/>
    <property type="evidence" value="ECO:0007669"/>
    <property type="project" value="UniProtKB-KW"/>
</dbReference>
<evidence type="ECO:0000313" key="7">
    <source>
        <dbReference type="Ensembl" id="ENSCJPP00005011673.1"/>
    </source>
</evidence>
<comment type="similarity">
    <text evidence="1">Belongs to the intercrine beta (chemokine CC) family.</text>
</comment>
<dbReference type="InterPro" id="IPR036048">
    <property type="entry name" value="Interleukin_8-like_sf"/>
</dbReference>
<reference evidence="7" key="1">
    <citation type="submission" date="2015-11" db="EMBL/GenBank/DDBJ databases">
        <authorList>
            <consortium name="International Coturnix japonica Genome Analysis Consortium"/>
            <person name="Warren W."/>
            <person name="Burt D.W."/>
            <person name="Antin P.B."/>
            <person name="Lanford R."/>
            <person name="Gros J."/>
            <person name="Wilson R.K."/>
        </authorList>
    </citation>
    <scope>NUCLEOTIDE SEQUENCE [LARGE SCALE GENOMIC DNA]</scope>
</reference>
<dbReference type="InterPro" id="IPR039809">
    <property type="entry name" value="Chemokine_b/g/d"/>
</dbReference>
<dbReference type="AlphaFoldDB" id="A0A8C2TCL0"/>
<proteinExistence type="inferred from homology"/>
<dbReference type="PANTHER" id="PTHR12015">
    <property type="entry name" value="SMALL INDUCIBLE CYTOKINE A"/>
    <property type="match status" value="1"/>
</dbReference>
<dbReference type="PANTHER" id="PTHR12015:SF103">
    <property type="entry name" value="C-C MOTIF CHEMOKINE 4-RELATED"/>
    <property type="match status" value="1"/>
</dbReference>
<gene>
    <name evidence="7" type="primary">LOC107322728</name>
</gene>
<sequence length="101" mass="11205">MKGSAAVLSALLLLALCSSAVAQLKETDSFPITCCFSYTPRPIPHNLIASVYITSSKCRLPGVILVTKKGREICANPEEPWVQKRLELFQNEENFYENTEA</sequence>
<dbReference type="PRINTS" id="PR00436">
    <property type="entry name" value="INTERLEUKIN8"/>
</dbReference>
<dbReference type="GO" id="GO:0061844">
    <property type="term" value="P:antimicrobial humoral immune response mediated by antimicrobial peptide"/>
    <property type="evidence" value="ECO:0007669"/>
    <property type="project" value="TreeGrafter"/>
</dbReference>
<protein>
    <submittedName>
        <fullName evidence="7">C-C motif chemokine 3-like 1</fullName>
    </submittedName>
</protein>
<dbReference type="Pfam" id="PF00048">
    <property type="entry name" value="IL8"/>
    <property type="match status" value="1"/>
</dbReference>
<evidence type="ECO:0000313" key="8">
    <source>
        <dbReference type="Proteomes" id="UP000694412"/>
    </source>
</evidence>
<keyword evidence="4 5" id="KW-0732">Signal</keyword>
<feature type="domain" description="Chemokine interleukin-8-like" evidence="6">
    <location>
        <begin position="31"/>
        <end position="89"/>
    </location>
</feature>
<reference evidence="7" key="2">
    <citation type="submission" date="2025-08" db="UniProtKB">
        <authorList>
            <consortium name="Ensembl"/>
        </authorList>
    </citation>
    <scope>IDENTIFICATION</scope>
</reference>
<keyword evidence="3" id="KW-0202">Cytokine</keyword>
<dbReference type="FunFam" id="2.40.50.40:FF:000002">
    <property type="entry name" value="C-C motif chemokine"/>
    <property type="match status" value="1"/>
</dbReference>
<dbReference type="Gene3D" id="2.40.50.40">
    <property type="match status" value="1"/>
</dbReference>
<dbReference type="SUPFAM" id="SSF54117">
    <property type="entry name" value="Interleukin 8-like chemokines"/>
    <property type="match status" value="1"/>
</dbReference>
<dbReference type="GO" id="GO:0008009">
    <property type="term" value="F:chemokine activity"/>
    <property type="evidence" value="ECO:0007669"/>
    <property type="project" value="InterPro"/>
</dbReference>
<dbReference type="CDD" id="cd00272">
    <property type="entry name" value="Chemokine_CC"/>
    <property type="match status" value="1"/>
</dbReference>
<dbReference type="KEGG" id="cjo:107322728"/>
<evidence type="ECO:0000256" key="3">
    <source>
        <dbReference type="ARBA" id="ARBA00022514"/>
    </source>
</evidence>
<evidence type="ECO:0000256" key="2">
    <source>
        <dbReference type="ARBA" id="ARBA00022500"/>
    </source>
</evidence>
<dbReference type="GO" id="GO:0030335">
    <property type="term" value="P:positive regulation of cell migration"/>
    <property type="evidence" value="ECO:0007669"/>
    <property type="project" value="TreeGrafter"/>
</dbReference>
<evidence type="ECO:0000256" key="5">
    <source>
        <dbReference type="SAM" id="SignalP"/>
    </source>
</evidence>
<keyword evidence="2" id="KW-0145">Chemotaxis</keyword>